<reference evidence="3" key="1">
    <citation type="submission" date="2013-01" db="EMBL/GenBank/DDBJ databases">
        <title>Draft Genome Sequence of a Mulberry Tree, Morus notabilis C.K. Schneid.</title>
        <authorList>
            <person name="He N."/>
            <person name="Zhao S."/>
        </authorList>
    </citation>
    <scope>NUCLEOTIDE SEQUENCE</scope>
</reference>
<dbReference type="Proteomes" id="UP000030645">
    <property type="component" value="Unassembled WGS sequence"/>
</dbReference>
<feature type="region of interest" description="Disordered" evidence="1">
    <location>
        <begin position="1"/>
        <end position="20"/>
    </location>
</feature>
<sequence length="105" mass="11515">MTIGLLFTSSRGSGGDRGEKPRVISTLKLRAHDFGFMISGEKIVPSFLVERRSSPVMRKVGGGKEGREEKMNVRDVNRAMLGRHGPSNLKPMAGLGRARAEPEEH</sequence>
<gene>
    <name evidence="2" type="ORF">L484_014064</name>
</gene>
<evidence type="ECO:0000313" key="3">
    <source>
        <dbReference type="Proteomes" id="UP000030645"/>
    </source>
</evidence>
<protein>
    <submittedName>
        <fullName evidence="2">Uncharacterized protein</fullName>
    </submittedName>
</protein>
<name>W9QN83_9ROSA</name>
<dbReference type="AlphaFoldDB" id="W9QN83"/>
<dbReference type="EMBL" id="KE343433">
    <property type="protein sequence ID" value="EXB29332.1"/>
    <property type="molecule type" value="Genomic_DNA"/>
</dbReference>
<accession>W9QN83</accession>
<feature type="region of interest" description="Disordered" evidence="1">
    <location>
        <begin position="78"/>
        <end position="105"/>
    </location>
</feature>
<organism evidence="2 3">
    <name type="scientific">Morus notabilis</name>
    <dbReference type="NCBI Taxonomy" id="981085"/>
    <lineage>
        <taxon>Eukaryota</taxon>
        <taxon>Viridiplantae</taxon>
        <taxon>Streptophyta</taxon>
        <taxon>Embryophyta</taxon>
        <taxon>Tracheophyta</taxon>
        <taxon>Spermatophyta</taxon>
        <taxon>Magnoliopsida</taxon>
        <taxon>eudicotyledons</taxon>
        <taxon>Gunneridae</taxon>
        <taxon>Pentapetalae</taxon>
        <taxon>rosids</taxon>
        <taxon>fabids</taxon>
        <taxon>Rosales</taxon>
        <taxon>Moraceae</taxon>
        <taxon>Moreae</taxon>
        <taxon>Morus</taxon>
    </lineage>
</organism>
<keyword evidence="3" id="KW-1185">Reference proteome</keyword>
<proteinExistence type="predicted"/>
<evidence type="ECO:0000313" key="2">
    <source>
        <dbReference type="EMBL" id="EXB29332.1"/>
    </source>
</evidence>
<evidence type="ECO:0000256" key="1">
    <source>
        <dbReference type="SAM" id="MobiDB-lite"/>
    </source>
</evidence>